<evidence type="ECO:0000313" key="1">
    <source>
        <dbReference type="EMBL" id="MFM1525756.1"/>
    </source>
</evidence>
<proteinExistence type="predicted"/>
<accession>A0ABW9F8L2</accession>
<feature type="non-terminal residue" evidence="1">
    <location>
        <position position="75"/>
    </location>
</feature>
<reference evidence="1 2" key="1">
    <citation type="journal article" date="2024" name="Front. Microbiol.">
        <title>Pangenomic and biochemical analyses of Helcococcus ovis reveal widespread tetracycline resistance and a novel bacterial species, Helcococcus bovis.</title>
        <authorList>
            <person name="Cunha F."/>
            <person name="Zhai Y."/>
            <person name="Casaro S."/>
            <person name="Jones K.L."/>
            <person name="Hernandez M."/>
            <person name="Bisinotto R.S."/>
            <person name="Kariyawasam S."/>
            <person name="Brown M.B."/>
            <person name="Phillips A."/>
            <person name="Jeong K.C."/>
            <person name="Galvao K.N."/>
        </authorList>
    </citation>
    <scope>NUCLEOTIDE SEQUENCE [LARGE SCALE GENOMIC DNA]</scope>
    <source>
        <strain evidence="1 2">KG197</strain>
    </source>
</reference>
<evidence type="ECO:0000313" key="2">
    <source>
        <dbReference type="Proteomes" id="UP001629536"/>
    </source>
</evidence>
<dbReference type="Proteomes" id="UP001629536">
    <property type="component" value="Unassembled WGS sequence"/>
</dbReference>
<name>A0ABW9F8L2_9FIRM</name>
<protein>
    <submittedName>
        <fullName evidence="1">IS1182 family transposase</fullName>
    </submittedName>
</protein>
<comment type="caution">
    <text evidence="1">The sequence shown here is derived from an EMBL/GenBank/DDBJ whole genome shotgun (WGS) entry which is preliminary data.</text>
</comment>
<sequence>AYNIQFATSGNFILGIYGSHHPSDMYTLPLLINKLYPIYKNKMDKIVCDAGYESEENYVFLDEKKLRAFIKPSNY</sequence>
<organism evidence="1 2">
    <name type="scientific">Helcococcus bovis</name>
    <dbReference type="NCBI Taxonomy" id="3153252"/>
    <lineage>
        <taxon>Bacteria</taxon>
        <taxon>Bacillati</taxon>
        <taxon>Bacillota</taxon>
        <taxon>Tissierellia</taxon>
        <taxon>Tissierellales</taxon>
        <taxon>Peptoniphilaceae</taxon>
        <taxon>Helcococcus</taxon>
    </lineage>
</organism>
<dbReference type="EMBL" id="JBFNFH010000067">
    <property type="protein sequence ID" value="MFM1525756.1"/>
    <property type="molecule type" value="Genomic_DNA"/>
</dbReference>
<gene>
    <name evidence="1" type="ORF">ABGF40_08880</name>
</gene>
<feature type="non-terminal residue" evidence="1">
    <location>
        <position position="1"/>
    </location>
</feature>
<keyword evidence="2" id="KW-1185">Reference proteome</keyword>